<dbReference type="PANTHER" id="PTHR43152">
    <property type="entry name" value="UVRABC SYSTEM PROTEIN A"/>
    <property type="match status" value="1"/>
</dbReference>
<evidence type="ECO:0008006" key="12">
    <source>
        <dbReference type="Google" id="ProtNLM"/>
    </source>
</evidence>
<keyword evidence="5" id="KW-0227">DNA damage</keyword>
<evidence type="ECO:0000313" key="11">
    <source>
        <dbReference type="EMBL" id="KAA6306122.1"/>
    </source>
</evidence>
<evidence type="ECO:0000256" key="2">
    <source>
        <dbReference type="ARBA" id="ARBA00022490"/>
    </source>
</evidence>
<evidence type="ECO:0000256" key="3">
    <source>
        <dbReference type="ARBA" id="ARBA00022737"/>
    </source>
</evidence>
<comment type="caution">
    <text evidence="11">The sequence shown here is derived from an EMBL/GenBank/DDBJ whole genome shotgun (WGS) entry which is preliminary data.</text>
</comment>
<reference evidence="11" key="1">
    <citation type="submission" date="2019-03" db="EMBL/GenBank/DDBJ databases">
        <title>Single cell metagenomics reveals metabolic interactions within the superorganism composed of flagellate Streblomastix strix and complex community of Bacteroidetes bacteria on its surface.</title>
        <authorList>
            <person name="Treitli S.C."/>
            <person name="Kolisko M."/>
            <person name="Husnik F."/>
            <person name="Keeling P."/>
            <person name="Hampl V."/>
        </authorList>
    </citation>
    <scope>NUCLEOTIDE SEQUENCE</scope>
    <source>
        <strain evidence="11">STM</strain>
    </source>
</reference>
<evidence type="ECO:0000256" key="1">
    <source>
        <dbReference type="ARBA" id="ARBA00004496"/>
    </source>
</evidence>
<dbReference type="InterPro" id="IPR027417">
    <property type="entry name" value="P-loop_NTPase"/>
</dbReference>
<evidence type="ECO:0000256" key="5">
    <source>
        <dbReference type="ARBA" id="ARBA00022763"/>
    </source>
</evidence>
<dbReference type="GO" id="GO:0005737">
    <property type="term" value="C:cytoplasm"/>
    <property type="evidence" value="ECO:0007669"/>
    <property type="project" value="UniProtKB-SubCell"/>
</dbReference>
<keyword evidence="7" id="KW-0067">ATP-binding</keyword>
<keyword evidence="2" id="KW-0963">Cytoplasm</keyword>
<keyword evidence="3" id="KW-0677">Repeat</keyword>
<feature type="non-terminal residue" evidence="11">
    <location>
        <position position="1"/>
    </location>
</feature>
<keyword evidence="9" id="KW-0238">DNA-binding</keyword>
<protein>
    <recommendedName>
        <fullName evidence="12">UvrABC system protein A</fullName>
    </recommendedName>
</protein>
<evidence type="ECO:0000256" key="6">
    <source>
        <dbReference type="ARBA" id="ARBA00022769"/>
    </source>
</evidence>
<sequence length="101" mass="11348">DMMIAADYMIDMGPKAGRLGGEVVFEGTPQAMLQTDTLTSQYFNGKKEIEIPAKRRSGNAKSIWIRGARGNNLKNRLRTTSRSILLKEHVPVAEDWELSLR</sequence>
<gene>
    <name evidence="11" type="ORF">EZS27_042223</name>
</gene>
<keyword evidence="8" id="KW-0267">Excision nuclease</keyword>
<keyword evidence="4" id="KW-0547">Nucleotide-binding</keyword>
<evidence type="ECO:0000256" key="7">
    <source>
        <dbReference type="ARBA" id="ARBA00022840"/>
    </source>
</evidence>
<name>A0A5J4P9Y8_9ZZZZ</name>
<dbReference type="GO" id="GO:0003677">
    <property type="term" value="F:DNA binding"/>
    <property type="evidence" value="ECO:0007669"/>
    <property type="project" value="UniProtKB-KW"/>
</dbReference>
<dbReference type="PANTHER" id="PTHR43152:SF3">
    <property type="entry name" value="UVRABC SYSTEM PROTEIN A"/>
    <property type="match status" value="1"/>
</dbReference>
<dbReference type="GO" id="GO:0004518">
    <property type="term" value="F:nuclease activity"/>
    <property type="evidence" value="ECO:0007669"/>
    <property type="project" value="UniProtKB-KW"/>
</dbReference>
<dbReference type="EMBL" id="SNRY01010156">
    <property type="protein sequence ID" value="KAA6306122.1"/>
    <property type="molecule type" value="Genomic_DNA"/>
</dbReference>
<comment type="subcellular location">
    <subcellularLocation>
        <location evidence="1">Cytoplasm</location>
    </subcellularLocation>
</comment>
<dbReference type="GO" id="GO:0005524">
    <property type="term" value="F:ATP binding"/>
    <property type="evidence" value="ECO:0007669"/>
    <property type="project" value="UniProtKB-KW"/>
</dbReference>
<proteinExistence type="predicted"/>
<organism evidence="11">
    <name type="scientific">termite gut metagenome</name>
    <dbReference type="NCBI Taxonomy" id="433724"/>
    <lineage>
        <taxon>unclassified sequences</taxon>
        <taxon>metagenomes</taxon>
        <taxon>organismal metagenomes</taxon>
    </lineage>
</organism>
<accession>A0A5J4P9Y8</accession>
<evidence type="ECO:0000256" key="4">
    <source>
        <dbReference type="ARBA" id="ARBA00022741"/>
    </source>
</evidence>
<evidence type="ECO:0000256" key="9">
    <source>
        <dbReference type="ARBA" id="ARBA00023125"/>
    </source>
</evidence>
<evidence type="ECO:0000256" key="8">
    <source>
        <dbReference type="ARBA" id="ARBA00022881"/>
    </source>
</evidence>
<dbReference type="Gene3D" id="3.40.50.300">
    <property type="entry name" value="P-loop containing nucleotide triphosphate hydrolases"/>
    <property type="match status" value="1"/>
</dbReference>
<evidence type="ECO:0000256" key="10">
    <source>
        <dbReference type="ARBA" id="ARBA00023204"/>
    </source>
</evidence>
<keyword evidence="10" id="KW-0234">DNA repair</keyword>
<keyword evidence="6" id="KW-0228">DNA excision</keyword>
<dbReference type="AlphaFoldDB" id="A0A5J4P9Y8"/>
<dbReference type="GO" id="GO:0006281">
    <property type="term" value="P:DNA repair"/>
    <property type="evidence" value="ECO:0007669"/>
    <property type="project" value="UniProtKB-KW"/>
</dbReference>